<dbReference type="Pfam" id="PF13181">
    <property type="entry name" value="TPR_8"/>
    <property type="match status" value="1"/>
</dbReference>
<keyword evidence="1" id="KW-0808">Transferase</keyword>
<dbReference type="Proteomes" id="UP000295499">
    <property type="component" value="Unassembled WGS sequence"/>
</dbReference>
<dbReference type="SUPFAM" id="SSF48452">
    <property type="entry name" value="TPR-like"/>
    <property type="match status" value="1"/>
</dbReference>
<evidence type="ECO:0000256" key="2">
    <source>
        <dbReference type="ARBA" id="ARBA00022777"/>
    </source>
</evidence>
<evidence type="ECO:0000256" key="3">
    <source>
        <dbReference type="ARBA" id="ARBA00023012"/>
    </source>
</evidence>
<feature type="transmembrane region" description="Helical" evidence="4">
    <location>
        <begin position="335"/>
        <end position="355"/>
    </location>
</feature>
<keyword evidence="4" id="KW-0472">Membrane</keyword>
<feature type="domain" description="Histidine kinase/HSP90-like ATPase" evidence="5">
    <location>
        <begin position="470"/>
        <end position="554"/>
    </location>
</feature>
<dbReference type="Gene3D" id="1.25.40.10">
    <property type="entry name" value="Tetratricopeptide repeat domain"/>
    <property type="match status" value="1"/>
</dbReference>
<gene>
    <name evidence="6" type="ORF">CLV32_1156</name>
</gene>
<dbReference type="InterPro" id="IPR050482">
    <property type="entry name" value="Sensor_HK_TwoCompSys"/>
</dbReference>
<dbReference type="Pfam" id="PF02518">
    <property type="entry name" value="HATPase_c"/>
    <property type="match status" value="1"/>
</dbReference>
<dbReference type="PANTHER" id="PTHR24421">
    <property type="entry name" value="NITRATE/NITRITE SENSOR PROTEIN NARX-RELATED"/>
    <property type="match status" value="1"/>
</dbReference>
<keyword evidence="7" id="KW-1185">Reference proteome</keyword>
<dbReference type="PROSITE" id="PS51257">
    <property type="entry name" value="PROKAR_LIPOPROTEIN"/>
    <property type="match status" value="1"/>
</dbReference>
<dbReference type="InterPro" id="IPR019734">
    <property type="entry name" value="TPR_rpt"/>
</dbReference>
<keyword evidence="4" id="KW-1133">Transmembrane helix</keyword>
<dbReference type="PANTHER" id="PTHR24421:SF60">
    <property type="entry name" value="SENSOR HISTIDINE KINASE COMP"/>
    <property type="match status" value="1"/>
</dbReference>
<reference evidence="6 7" key="1">
    <citation type="submission" date="2019-03" db="EMBL/GenBank/DDBJ databases">
        <title>Genomic Encyclopedia of Archaeal and Bacterial Type Strains, Phase II (KMG-II): from individual species to whole genera.</title>
        <authorList>
            <person name="Goeker M."/>
        </authorList>
    </citation>
    <scope>NUCLEOTIDE SEQUENCE [LARGE SCALE GENOMIC DNA]</scope>
    <source>
        <strain evidence="6 7">DSM 19034</strain>
    </source>
</reference>
<evidence type="ECO:0000313" key="7">
    <source>
        <dbReference type="Proteomes" id="UP000295499"/>
    </source>
</evidence>
<keyword evidence="4" id="KW-0812">Transmembrane</keyword>
<dbReference type="InterPro" id="IPR036890">
    <property type="entry name" value="HATPase_C_sf"/>
</dbReference>
<name>A0A4R6IR43_9SPHI</name>
<sequence length="556" mass="63900">MKKTLLLCVFILITMGCSKKQPRKVGILVKDPDYIKAKSLFSKNKDSAFYYFNKVATSSRDSLSTAFAYNYMAWIQNYAGDNFGSQESLLASLKFLDERNPKHLSCLSSNYNELGSTSFNLKNYDAAIFYYDSARRYTNDKEDLITNANNIGLVYQEKRNYNRAIKIFSGILLQSKETPKIYARILTNLSYTKWLQNPAYNPEPELRKALSIREAENDEWGLNSSYAHLADYYTSRNISAALFYAKKMHHIAVKLDSPDDQLEALQKLIQLSPQTDTRRYFTIYHKLSDSLQTARNTAKNQFALIRYEAQKSKSENLQLQKENTIKRYQIFARELLILGIALFSICAFVFAVIWFKRRKRLMEISARNALRDSQLKTSKKVHDVVANGLYRVMTEIGNRPGIDKEEVLDRIETLYEKSRDISYENPNNLKNFNEVISELLISFATEDTKILIAGNNSALWKNVSDTIKYELEHILQELLVNMKKHSQATNVALKFEHDKDRINIYYTDNGVGMPNGVQENNGIRNTGNRIATVGGAIIFDTKVEKGLKIQITFPNP</sequence>
<dbReference type="InterPro" id="IPR011990">
    <property type="entry name" value="TPR-like_helical_dom_sf"/>
</dbReference>
<dbReference type="RefSeq" id="WP_208110952.1">
    <property type="nucleotide sequence ID" value="NZ_SNWM01000001.1"/>
</dbReference>
<evidence type="ECO:0000256" key="1">
    <source>
        <dbReference type="ARBA" id="ARBA00022679"/>
    </source>
</evidence>
<comment type="caution">
    <text evidence="6">The sequence shown here is derived from an EMBL/GenBank/DDBJ whole genome shotgun (WGS) entry which is preliminary data.</text>
</comment>
<keyword evidence="2" id="KW-0418">Kinase</keyword>
<dbReference type="InterPro" id="IPR003594">
    <property type="entry name" value="HATPase_dom"/>
</dbReference>
<proteinExistence type="predicted"/>
<dbReference type="GO" id="GO:0000160">
    <property type="term" value="P:phosphorelay signal transduction system"/>
    <property type="evidence" value="ECO:0007669"/>
    <property type="project" value="UniProtKB-KW"/>
</dbReference>
<organism evidence="6 7">
    <name type="scientific">Pedobacter duraquae</name>
    <dbReference type="NCBI Taxonomy" id="425511"/>
    <lineage>
        <taxon>Bacteria</taxon>
        <taxon>Pseudomonadati</taxon>
        <taxon>Bacteroidota</taxon>
        <taxon>Sphingobacteriia</taxon>
        <taxon>Sphingobacteriales</taxon>
        <taxon>Sphingobacteriaceae</taxon>
        <taxon>Pedobacter</taxon>
    </lineage>
</organism>
<dbReference type="GO" id="GO:0016301">
    <property type="term" value="F:kinase activity"/>
    <property type="evidence" value="ECO:0007669"/>
    <property type="project" value="UniProtKB-KW"/>
</dbReference>
<evidence type="ECO:0000313" key="6">
    <source>
        <dbReference type="EMBL" id="TDO24862.1"/>
    </source>
</evidence>
<accession>A0A4R6IR43</accession>
<evidence type="ECO:0000259" key="5">
    <source>
        <dbReference type="Pfam" id="PF02518"/>
    </source>
</evidence>
<evidence type="ECO:0000256" key="4">
    <source>
        <dbReference type="SAM" id="Phobius"/>
    </source>
</evidence>
<dbReference type="SUPFAM" id="SSF55874">
    <property type="entry name" value="ATPase domain of HSP90 chaperone/DNA topoisomerase II/histidine kinase"/>
    <property type="match status" value="1"/>
</dbReference>
<protein>
    <submittedName>
        <fullName evidence="6">Tetratricopeptide repeat protein</fullName>
    </submittedName>
</protein>
<dbReference type="AlphaFoldDB" id="A0A4R6IR43"/>
<dbReference type="Gene3D" id="3.30.565.10">
    <property type="entry name" value="Histidine kinase-like ATPase, C-terminal domain"/>
    <property type="match status" value="1"/>
</dbReference>
<keyword evidence="3" id="KW-0902">Two-component regulatory system</keyword>
<dbReference type="EMBL" id="SNWM01000001">
    <property type="protein sequence ID" value="TDO24862.1"/>
    <property type="molecule type" value="Genomic_DNA"/>
</dbReference>